<proteinExistence type="predicted"/>
<gene>
    <name evidence="2" type="ORF">TWF481_011352</name>
</gene>
<keyword evidence="3" id="KW-1185">Reference proteome</keyword>
<dbReference type="PANTHER" id="PTHR12496:SF0">
    <property type="entry name" value="METHYLTRANSFERASE DOMAIN-CONTAINING PROTEIN"/>
    <property type="match status" value="1"/>
</dbReference>
<reference evidence="2 3" key="1">
    <citation type="submission" date="2023-08" db="EMBL/GenBank/DDBJ databases">
        <authorList>
            <person name="Palmer J.M."/>
        </authorList>
    </citation>
    <scope>NUCLEOTIDE SEQUENCE [LARGE SCALE GENOMIC DNA]</scope>
    <source>
        <strain evidence="2 3">TWF481</strain>
    </source>
</reference>
<organism evidence="2 3">
    <name type="scientific">Arthrobotrys musiformis</name>
    <dbReference type="NCBI Taxonomy" id="47236"/>
    <lineage>
        <taxon>Eukaryota</taxon>
        <taxon>Fungi</taxon>
        <taxon>Dikarya</taxon>
        <taxon>Ascomycota</taxon>
        <taxon>Pezizomycotina</taxon>
        <taxon>Orbiliomycetes</taxon>
        <taxon>Orbiliales</taxon>
        <taxon>Orbiliaceae</taxon>
        <taxon>Arthrobotrys</taxon>
    </lineage>
</organism>
<comment type="caution">
    <text evidence="2">The sequence shown here is derived from an EMBL/GenBank/DDBJ whole genome shotgun (WGS) entry which is preliminary data.</text>
</comment>
<evidence type="ECO:0000259" key="1">
    <source>
        <dbReference type="Pfam" id="PF13679"/>
    </source>
</evidence>
<dbReference type="EMBL" id="JAVHJL010000008">
    <property type="protein sequence ID" value="KAK6498779.1"/>
    <property type="molecule type" value="Genomic_DNA"/>
</dbReference>
<protein>
    <recommendedName>
        <fullName evidence="1">Methyltransferase domain-containing protein</fullName>
    </recommendedName>
</protein>
<dbReference type="PANTHER" id="PTHR12496">
    <property type="entry name" value="CGI-41 METHYLTRANSFERASE"/>
    <property type="match status" value="1"/>
</dbReference>
<sequence length="525" mass="58711">MESRLPHHQSFPSTDAYITSLVNFITSTPLFDQLVGGVHILDFFTSSPPLYESILPLSWREYFETKSIDEILEILLRTDLSTVHPEGIPDSLYQFAENVQRHELLRDVVVDLGEVEDRHKLNRQRKLAQGMNNKKLHEVEHFARYLSTLLGSVATDSTGDSITHLVDFGSGQSYLSRILASPPHNLDLVAVESKASNIEAGKFLDEKVGLTARSQGKTLKQSLDAADTKKGSIKYVQHMIKDESMKEVLEALEESEDEKRTKDPGLMIISLHSCGNLIHHAINALIANDEVKAVAVVGCCYNLMTERTGPTYKPPYQKYIPAENTPIPSDCLNHHFPLSARISSTPITLNITARMMAVQAPRNWTQETSSDFFKRHFYRALLQRIFFEKGVLSATEPLIVGSLRKAAYTGFYEYVTSAVRKILNAASGNVGSSVGEGIKAKIIEVGMDNIGREEVESYERRYERGLKELSVMWTLMAFCAGCVESLVVADRWCYLTESGKCRIVKVEAAFEYGVSPRNLVIVGVK</sequence>
<evidence type="ECO:0000313" key="2">
    <source>
        <dbReference type="EMBL" id="KAK6498779.1"/>
    </source>
</evidence>
<dbReference type="InterPro" id="IPR025714">
    <property type="entry name" value="Methyltranfer_dom"/>
</dbReference>
<name>A0AAV9VYA6_9PEZI</name>
<feature type="domain" description="Methyltransferase" evidence="1">
    <location>
        <begin position="134"/>
        <end position="306"/>
    </location>
</feature>
<dbReference type="Pfam" id="PF13679">
    <property type="entry name" value="Methyltransf_32"/>
    <property type="match status" value="1"/>
</dbReference>
<dbReference type="InterPro" id="IPR052220">
    <property type="entry name" value="METTL25"/>
</dbReference>
<dbReference type="Proteomes" id="UP001370758">
    <property type="component" value="Unassembled WGS sequence"/>
</dbReference>
<dbReference type="AlphaFoldDB" id="A0AAV9VYA6"/>
<accession>A0AAV9VYA6</accession>
<evidence type="ECO:0000313" key="3">
    <source>
        <dbReference type="Proteomes" id="UP001370758"/>
    </source>
</evidence>